<accession>A0AC60QZ57</accession>
<comment type="caution">
    <text evidence="1">The sequence shown here is derived from an EMBL/GenBank/DDBJ whole genome shotgun (WGS) entry which is preliminary data.</text>
</comment>
<evidence type="ECO:0000313" key="2">
    <source>
        <dbReference type="Proteomes" id="UP000805193"/>
    </source>
</evidence>
<dbReference type="EMBL" id="JABSTQ010001130">
    <property type="protein sequence ID" value="KAG0444965.1"/>
    <property type="molecule type" value="Genomic_DNA"/>
</dbReference>
<gene>
    <name evidence="1" type="ORF">HPB47_009938</name>
</gene>
<keyword evidence="2" id="KW-1185">Reference proteome</keyword>
<reference evidence="1 2" key="1">
    <citation type="journal article" date="2020" name="Cell">
        <title>Large-Scale Comparative Analyses of Tick Genomes Elucidate Their Genetic Diversity and Vector Capacities.</title>
        <authorList>
            <consortium name="Tick Genome and Microbiome Consortium (TIGMIC)"/>
            <person name="Jia N."/>
            <person name="Wang J."/>
            <person name="Shi W."/>
            <person name="Du L."/>
            <person name="Sun Y."/>
            <person name="Zhan W."/>
            <person name="Jiang J.F."/>
            <person name="Wang Q."/>
            <person name="Zhang B."/>
            <person name="Ji P."/>
            <person name="Bell-Sakyi L."/>
            <person name="Cui X.M."/>
            <person name="Yuan T.T."/>
            <person name="Jiang B.G."/>
            <person name="Yang W.F."/>
            <person name="Lam T.T."/>
            <person name="Chang Q.C."/>
            <person name="Ding S.J."/>
            <person name="Wang X.J."/>
            <person name="Zhu J.G."/>
            <person name="Ruan X.D."/>
            <person name="Zhao L."/>
            <person name="Wei J.T."/>
            <person name="Ye R.Z."/>
            <person name="Que T.C."/>
            <person name="Du C.H."/>
            <person name="Zhou Y.H."/>
            <person name="Cheng J.X."/>
            <person name="Dai P.F."/>
            <person name="Guo W.B."/>
            <person name="Han X.H."/>
            <person name="Huang E.J."/>
            <person name="Li L.F."/>
            <person name="Wei W."/>
            <person name="Gao Y.C."/>
            <person name="Liu J.Z."/>
            <person name="Shao H.Z."/>
            <person name="Wang X."/>
            <person name="Wang C.C."/>
            <person name="Yang T.C."/>
            <person name="Huo Q.B."/>
            <person name="Li W."/>
            <person name="Chen H.Y."/>
            <person name="Chen S.E."/>
            <person name="Zhou L.G."/>
            <person name="Ni X.B."/>
            <person name="Tian J.H."/>
            <person name="Sheng Y."/>
            <person name="Liu T."/>
            <person name="Pan Y.S."/>
            <person name="Xia L.Y."/>
            <person name="Li J."/>
            <person name="Zhao F."/>
            <person name="Cao W.C."/>
        </authorList>
    </citation>
    <scope>NUCLEOTIDE SEQUENCE [LARGE SCALE GENOMIC DNA]</scope>
    <source>
        <strain evidence="1">Iper-2018</strain>
    </source>
</reference>
<feature type="non-terminal residue" evidence="1">
    <location>
        <position position="268"/>
    </location>
</feature>
<sequence>MAAHDLLSLNRRVARKASSEQHDSCLLAGVDVLTRTVNRDVTRGSRDSFVKAVDFFKENDQRLLQADKEGGFGAMTAGTFSEKARLVVEKNFKAVKPSALRVKSRAVQAQTGPLPSTTSPAGVTTATADVSVLREEFHREIGRLSAQIAALTTTATRLHWSMYFISSSRSTCDKGTVPFCVQTVRPCVKSGDVPLHPPVAFRVGWVGSTLGLAFDLDLDLLGLATRRGVLLRDLDRPFDPDLERDVSSGGNSELRRAELSALVVSGGA</sequence>
<dbReference type="Proteomes" id="UP000805193">
    <property type="component" value="Unassembled WGS sequence"/>
</dbReference>
<name>A0AC60QZ57_IXOPE</name>
<protein>
    <submittedName>
        <fullName evidence="1">Uncharacterized protein</fullName>
    </submittedName>
</protein>
<evidence type="ECO:0000313" key="1">
    <source>
        <dbReference type="EMBL" id="KAG0444965.1"/>
    </source>
</evidence>
<organism evidence="1 2">
    <name type="scientific">Ixodes persulcatus</name>
    <name type="common">Taiga tick</name>
    <dbReference type="NCBI Taxonomy" id="34615"/>
    <lineage>
        <taxon>Eukaryota</taxon>
        <taxon>Metazoa</taxon>
        <taxon>Ecdysozoa</taxon>
        <taxon>Arthropoda</taxon>
        <taxon>Chelicerata</taxon>
        <taxon>Arachnida</taxon>
        <taxon>Acari</taxon>
        <taxon>Parasitiformes</taxon>
        <taxon>Ixodida</taxon>
        <taxon>Ixodoidea</taxon>
        <taxon>Ixodidae</taxon>
        <taxon>Ixodinae</taxon>
        <taxon>Ixodes</taxon>
    </lineage>
</organism>
<proteinExistence type="predicted"/>